<proteinExistence type="predicted"/>
<dbReference type="InterPro" id="IPR002686">
    <property type="entry name" value="Transposase_17"/>
</dbReference>
<dbReference type="PANTHER" id="PTHR36966">
    <property type="entry name" value="REP-ASSOCIATED TYROSINE TRANSPOSASE"/>
    <property type="match status" value="1"/>
</dbReference>
<sequence>MNKYKPNIHHRHSIRLRGYDYSQAGAYFITICTQNRTCLFGNVVDGNMVLNDAGMVAQNCWLEIPKHFPNTTLDEFVIMPNHIHGIIVINIVGANNHSPLQCSPQQQQNHSPLHLPQQTSELFQSPSRSIGSIVRGFKIGVTKWFRQDTDVYHVWQRNYYEHIVRNDDELNAIRQYIINNPLKWRDDENFMK</sequence>
<dbReference type="RefSeq" id="WP_173075520.1">
    <property type="nucleotide sequence ID" value="NZ_CP041345.1"/>
</dbReference>
<evidence type="ECO:0000313" key="2">
    <source>
        <dbReference type="EMBL" id="QKG80619.1"/>
    </source>
</evidence>
<organism evidence="2 3">
    <name type="scientific">Tenuifilum thalassicum</name>
    <dbReference type="NCBI Taxonomy" id="2590900"/>
    <lineage>
        <taxon>Bacteria</taxon>
        <taxon>Pseudomonadati</taxon>
        <taxon>Bacteroidota</taxon>
        <taxon>Bacteroidia</taxon>
        <taxon>Bacteroidales</taxon>
        <taxon>Tenuifilaceae</taxon>
        <taxon>Tenuifilum</taxon>
    </lineage>
</organism>
<evidence type="ECO:0000259" key="1">
    <source>
        <dbReference type="SMART" id="SM01321"/>
    </source>
</evidence>
<dbReference type="KEGG" id="ttz:FHG85_10170"/>
<dbReference type="SUPFAM" id="SSF143422">
    <property type="entry name" value="Transposase IS200-like"/>
    <property type="match status" value="1"/>
</dbReference>
<dbReference type="InterPro" id="IPR052715">
    <property type="entry name" value="RAYT_transposase"/>
</dbReference>
<accession>A0A7D4BL06</accession>
<name>A0A7D4BL06_9BACT</name>
<feature type="domain" description="Transposase IS200-like" evidence="1">
    <location>
        <begin position="22"/>
        <end position="180"/>
    </location>
</feature>
<protein>
    <recommendedName>
        <fullName evidence="1">Transposase IS200-like domain-containing protein</fullName>
    </recommendedName>
</protein>
<dbReference type="AlphaFoldDB" id="A0A7D4BL06"/>
<dbReference type="InterPro" id="IPR036515">
    <property type="entry name" value="Transposase_17_sf"/>
</dbReference>
<dbReference type="Proteomes" id="UP000500961">
    <property type="component" value="Chromosome"/>
</dbReference>
<dbReference type="Gene3D" id="3.30.70.1290">
    <property type="entry name" value="Transposase IS200-like"/>
    <property type="match status" value="1"/>
</dbReference>
<evidence type="ECO:0000313" key="3">
    <source>
        <dbReference type="Proteomes" id="UP000500961"/>
    </source>
</evidence>
<dbReference type="GO" id="GO:0006313">
    <property type="term" value="P:DNA transposition"/>
    <property type="evidence" value="ECO:0007669"/>
    <property type="project" value="InterPro"/>
</dbReference>
<dbReference type="PANTHER" id="PTHR36966:SF1">
    <property type="entry name" value="REP-ASSOCIATED TYROSINE TRANSPOSASE"/>
    <property type="match status" value="1"/>
</dbReference>
<reference evidence="2 3" key="1">
    <citation type="submission" date="2019-07" db="EMBL/GenBank/DDBJ databases">
        <title>Thalassofilum flectens gen. nov., sp. nov., a novel moderate thermophilic anaerobe from a shallow sea hot spring in Kunashir Island (Russia), representing a new family in the order Bacteroidales, and proposal of Thalassofilacea fam. nov.</title>
        <authorList>
            <person name="Kochetkova T.V."/>
            <person name="Podosokorskaya O.A."/>
            <person name="Novikov A."/>
            <person name="Elcheninov A.G."/>
            <person name="Toshchakov S.V."/>
            <person name="Kublanov I.V."/>
        </authorList>
    </citation>
    <scope>NUCLEOTIDE SEQUENCE [LARGE SCALE GENOMIC DNA]</scope>
    <source>
        <strain evidence="2 3">38-H</strain>
    </source>
</reference>
<dbReference type="EMBL" id="CP041345">
    <property type="protein sequence ID" value="QKG80619.1"/>
    <property type="molecule type" value="Genomic_DNA"/>
</dbReference>
<dbReference type="GO" id="GO:0004803">
    <property type="term" value="F:transposase activity"/>
    <property type="evidence" value="ECO:0007669"/>
    <property type="project" value="InterPro"/>
</dbReference>
<keyword evidence="3" id="KW-1185">Reference proteome</keyword>
<dbReference type="SMART" id="SM01321">
    <property type="entry name" value="Y1_Tnp"/>
    <property type="match status" value="1"/>
</dbReference>
<gene>
    <name evidence="2" type="ORF">FHG85_10170</name>
</gene>
<dbReference type="GO" id="GO:0043565">
    <property type="term" value="F:sequence-specific DNA binding"/>
    <property type="evidence" value="ECO:0007669"/>
    <property type="project" value="TreeGrafter"/>
</dbReference>